<dbReference type="Proteomes" id="UP001209570">
    <property type="component" value="Unassembled WGS sequence"/>
</dbReference>
<accession>A0AAD5Q206</accession>
<proteinExistence type="predicted"/>
<comment type="caution">
    <text evidence="2">The sequence shown here is derived from an EMBL/GenBank/DDBJ whole genome shotgun (WGS) entry which is preliminary data.</text>
</comment>
<feature type="chain" id="PRO_5042264391" evidence="1">
    <location>
        <begin position="21"/>
        <end position="313"/>
    </location>
</feature>
<keyword evidence="1" id="KW-0732">Signal</keyword>
<gene>
    <name evidence="2" type="ORF">P43SY_011226</name>
</gene>
<reference evidence="2" key="1">
    <citation type="submission" date="2021-12" db="EMBL/GenBank/DDBJ databases">
        <title>Prjna785345.</title>
        <authorList>
            <person name="Rujirawat T."/>
            <person name="Krajaejun T."/>
        </authorList>
    </citation>
    <scope>NUCLEOTIDE SEQUENCE</scope>
    <source>
        <strain evidence="2">Pi057C3</strain>
    </source>
</reference>
<organism evidence="2 3">
    <name type="scientific">Pythium insidiosum</name>
    <name type="common">Pythiosis disease agent</name>
    <dbReference type="NCBI Taxonomy" id="114742"/>
    <lineage>
        <taxon>Eukaryota</taxon>
        <taxon>Sar</taxon>
        <taxon>Stramenopiles</taxon>
        <taxon>Oomycota</taxon>
        <taxon>Peronosporomycetes</taxon>
        <taxon>Pythiales</taxon>
        <taxon>Pythiaceae</taxon>
        <taxon>Pythium</taxon>
    </lineage>
</organism>
<name>A0AAD5Q206_PYTIN</name>
<dbReference type="AlphaFoldDB" id="A0AAD5Q206"/>
<evidence type="ECO:0000313" key="2">
    <source>
        <dbReference type="EMBL" id="KAJ0391935.1"/>
    </source>
</evidence>
<keyword evidence="3" id="KW-1185">Reference proteome</keyword>
<dbReference type="EMBL" id="JAKCXM010000780">
    <property type="protein sequence ID" value="KAJ0391935.1"/>
    <property type="molecule type" value="Genomic_DNA"/>
</dbReference>
<protein>
    <submittedName>
        <fullName evidence="2">Uncharacterized protein</fullName>
    </submittedName>
</protein>
<sequence length="313" mass="33986">MVSFFRAAALALFAVAGVSAQDAAPQGKPDRLPCAPLDFVEKKADFATINMLVGLANGGILKSMLAGKADPLTITEKRLDAVPFSVLGNDFQLTPVVQRLDVKGLSDIKIRSVNITSPTNLDLGADFSAELSMEGTLRFEIAQVNKQWWQICWTNILQPKTCPPKIISTDVGIGLQKLGVGTNMKVEMLQCNKAAPAGTCKDLTVTDLFSALAPGGTDALLKRILLRLKDVSMSSLALQFDQITKLNFHFHSSGPLLTEFGQKLFKFTTTELNKKGDMYRNVINVSNQLFKTLVNKVIGDKLKPMFGAGCYDA</sequence>
<evidence type="ECO:0000313" key="3">
    <source>
        <dbReference type="Proteomes" id="UP001209570"/>
    </source>
</evidence>
<evidence type="ECO:0000256" key="1">
    <source>
        <dbReference type="SAM" id="SignalP"/>
    </source>
</evidence>
<feature type="signal peptide" evidence="1">
    <location>
        <begin position="1"/>
        <end position="20"/>
    </location>
</feature>